<proteinExistence type="predicted"/>
<dbReference type="Proteomes" id="UP000327157">
    <property type="component" value="Chromosome 5"/>
</dbReference>
<reference evidence="1 2" key="1">
    <citation type="submission" date="2019-09" db="EMBL/GenBank/DDBJ databases">
        <authorList>
            <person name="Ou C."/>
        </authorList>
    </citation>
    <scope>NUCLEOTIDE SEQUENCE [LARGE SCALE GENOMIC DNA]</scope>
    <source>
        <strain evidence="1">S2</strain>
        <tissue evidence="1">Leaf</tissue>
    </source>
</reference>
<dbReference type="OrthoDB" id="1149287at2759"/>
<organism evidence="1 2">
    <name type="scientific">Pyrus ussuriensis x Pyrus communis</name>
    <dbReference type="NCBI Taxonomy" id="2448454"/>
    <lineage>
        <taxon>Eukaryota</taxon>
        <taxon>Viridiplantae</taxon>
        <taxon>Streptophyta</taxon>
        <taxon>Embryophyta</taxon>
        <taxon>Tracheophyta</taxon>
        <taxon>Spermatophyta</taxon>
        <taxon>Magnoliopsida</taxon>
        <taxon>eudicotyledons</taxon>
        <taxon>Gunneridae</taxon>
        <taxon>Pentapetalae</taxon>
        <taxon>rosids</taxon>
        <taxon>fabids</taxon>
        <taxon>Rosales</taxon>
        <taxon>Rosaceae</taxon>
        <taxon>Amygdaloideae</taxon>
        <taxon>Maleae</taxon>
        <taxon>Pyrus</taxon>
    </lineage>
</organism>
<accession>A0A5N5IBD4</accession>
<evidence type="ECO:0000313" key="1">
    <source>
        <dbReference type="EMBL" id="KAB2636567.1"/>
    </source>
</evidence>
<protein>
    <submittedName>
        <fullName evidence="1">F-box/kelch-repeat protein</fullName>
    </submittedName>
</protein>
<evidence type="ECO:0000313" key="2">
    <source>
        <dbReference type="Proteomes" id="UP000327157"/>
    </source>
</evidence>
<name>A0A5N5IBD4_9ROSA</name>
<keyword evidence="2" id="KW-1185">Reference proteome</keyword>
<reference evidence="2" key="2">
    <citation type="submission" date="2019-10" db="EMBL/GenBank/DDBJ databases">
        <title>A de novo genome assembly of a pear dwarfing rootstock.</title>
        <authorList>
            <person name="Wang F."/>
            <person name="Wang J."/>
            <person name="Li S."/>
            <person name="Zhang Y."/>
            <person name="Fang M."/>
            <person name="Ma L."/>
            <person name="Zhao Y."/>
            <person name="Jiang S."/>
        </authorList>
    </citation>
    <scope>NUCLEOTIDE SEQUENCE [LARGE SCALE GENOMIC DNA]</scope>
</reference>
<comment type="caution">
    <text evidence="1">The sequence shown here is derived from an EMBL/GenBank/DDBJ whole genome shotgun (WGS) entry which is preliminary data.</text>
</comment>
<dbReference type="EMBL" id="SMOL01000004">
    <property type="protein sequence ID" value="KAB2636567.1"/>
    <property type="molecule type" value="Genomic_DNA"/>
</dbReference>
<dbReference type="PANTHER" id="PTHR31111">
    <property type="entry name" value="BNAA05G37150D PROTEIN-RELATED"/>
    <property type="match status" value="1"/>
</dbReference>
<dbReference type="AlphaFoldDB" id="A0A5N5IBD4"/>
<dbReference type="PANTHER" id="PTHR31111:SF136">
    <property type="entry name" value="F-BOX ASSOCIATED DOMAIN-CONTAINING PROTEIN"/>
    <property type="match status" value="1"/>
</dbReference>
<reference evidence="1 2" key="3">
    <citation type="submission" date="2019-11" db="EMBL/GenBank/DDBJ databases">
        <title>A de novo genome assembly of a pear dwarfing rootstock.</title>
        <authorList>
            <person name="Wang F."/>
            <person name="Wang J."/>
            <person name="Li S."/>
            <person name="Zhang Y."/>
            <person name="Fang M."/>
            <person name="Ma L."/>
            <person name="Zhao Y."/>
            <person name="Jiang S."/>
        </authorList>
    </citation>
    <scope>NUCLEOTIDE SEQUENCE [LARGE SCALE GENOMIC DNA]</scope>
    <source>
        <strain evidence="1">S2</strain>
        <tissue evidence="1">Leaf</tissue>
    </source>
</reference>
<gene>
    <name evidence="1" type="ORF">D8674_027101</name>
</gene>
<sequence>MRFKCAAKWWYALINDHSFVDKHLSKSLHDNQSTRAFLKRMLVPTEDPNDNETQSAFSVLAFDNVAVDDGAARPNSSKVILWNPTIQEFRVLPSETYIPDWFNEPSPMDPHLRWKHLPYHPRSDQFNDVLGLGYDPTSKDYKVVKIGFSDSELHRGTKHSIIHPPRTEQQKEFIESTDANYDEYEYIRRVIVSFDMSREIFHDVLFLHDLFDFDGIIDGVRMCLKVWNESVALLRLDHFEDADQLTFEMWVMDDGSNGGANERRGFSGRG</sequence>